<organism evidence="3 4">
    <name type="scientific">Ephemeroptericola cinctiostellae</name>
    <dbReference type="NCBI Taxonomy" id="2268024"/>
    <lineage>
        <taxon>Bacteria</taxon>
        <taxon>Pseudomonadati</taxon>
        <taxon>Pseudomonadota</taxon>
        <taxon>Betaproteobacteria</taxon>
        <taxon>Burkholderiales</taxon>
        <taxon>Burkholderiaceae</taxon>
        <taxon>Ephemeroptericola</taxon>
    </lineage>
</organism>
<dbReference type="Proteomes" id="UP000252182">
    <property type="component" value="Chromosome"/>
</dbReference>
<evidence type="ECO:0000256" key="1">
    <source>
        <dbReference type="ARBA" id="ARBA00010645"/>
    </source>
</evidence>
<dbReference type="KEGG" id="hyf:DTO96_101433"/>
<dbReference type="HAMAP" id="MF_00460">
    <property type="entry name" value="UPF0125_RnfH"/>
    <property type="match status" value="1"/>
</dbReference>
<dbReference type="InterPro" id="IPR037021">
    <property type="entry name" value="RnfH_sf"/>
</dbReference>
<dbReference type="InterPro" id="IPR016155">
    <property type="entry name" value="Mopterin_synth/thiamin_S_b"/>
</dbReference>
<dbReference type="InterPro" id="IPR005346">
    <property type="entry name" value="RnfH"/>
</dbReference>
<accession>A0A345DBG4</accession>
<dbReference type="EMBL" id="CP031124">
    <property type="protein sequence ID" value="AXF85702.1"/>
    <property type="molecule type" value="Genomic_DNA"/>
</dbReference>
<dbReference type="OrthoDB" id="9796575at2"/>
<keyword evidence="4" id="KW-1185">Reference proteome</keyword>
<protein>
    <recommendedName>
        <fullName evidence="2">UPF0125 protein DTO96_101433</fullName>
    </recommendedName>
</protein>
<evidence type="ECO:0000256" key="2">
    <source>
        <dbReference type="HAMAP-Rule" id="MF_00460"/>
    </source>
</evidence>
<dbReference type="NCBIfam" id="NF002490">
    <property type="entry name" value="PRK01777.1"/>
    <property type="match status" value="1"/>
</dbReference>
<evidence type="ECO:0000313" key="4">
    <source>
        <dbReference type="Proteomes" id="UP000252182"/>
    </source>
</evidence>
<evidence type="ECO:0000313" key="3">
    <source>
        <dbReference type="EMBL" id="AXF85702.1"/>
    </source>
</evidence>
<gene>
    <name evidence="3" type="primary">pasI</name>
    <name evidence="3" type="ORF">DTO96_101433</name>
</gene>
<proteinExistence type="inferred from homology"/>
<dbReference type="PANTHER" id="PTHR37483">
    <property type="entry name" value="UPF0125 PROTEIN RATB"/>
    <property type="match status" value="1"/>
</dbReference>
<sequence length="104" mass="12107">MHADIRVSVVYMAENGTLFNINVVVSETATVRDAILASGFLNQHPDMPIETLHLGIYSLRATPDDRLHDKDRIEIYRPLLIDPMARRRKVVDEKRDPAKWRRER</sequence>
<dbReference type="RefSeq" id="WP_157964364.1">
    <property type="nucleotide sequence ID" value="NZ_CP031124.1"/>
</dbReference>
<reference evidence="4" key="1">
    <citation type="submission" date="2018-07" db="EMBL/GenBank/DDBJ databases">
        <authorList>
            <person name="Kim H."/>
        </authorList>
    </citation>
    <scope>NUCLEOTIDE SEQUENCE [LARGE SCALE GENOMIC DNA]</scope>
    <source>
        <strain evidence="4">F02</strain>
    </source>
</reference>
<comment type="similarity">
    <text evidence="1 2">Belongs to the UPF0125 (RnfH) family.</text>
</comment>
<dbReference type="Gene3D" id="3.10.20.280">
    <property type="entry name" value="RnfH-like"/>
    <property type="match status" value="1"/>
</dbReference>
<dbReference type="SUPFAM" id="SSF54285">
    <property type="entry name" value="MoaD/ThiS"/>
    <property type="match status" value="1"/>
</dbReference>
<name>A0A345DBG4_9BURK</name>
<dbReference type="AlphaFoldDB" id="A0A345DBG4"/>
<dbReference type="PANTHER" id="PTHR37483:SF1">
    <property type="entry name" value="UPF0125 PROTEIN RATB"/>
    <property type="match status" value="1"/>
</dbReference>
<dbReference type="Pfam" id="PF03658">
    <property type="entry name" value="Ub-RnfH"/>
    <property type="match status" value="1"/>
</dbReference>